<evidence type="ECO:0000313" key="2">
    <source>
        <dbReference type="Proteomes" id="UP000004319"/>
    </source>
</evidence>
<protein>
    <submittedName>
        <fullName evidence="1">Uncharacterized protein</fullName>
    </submittedName>
</protein>
<comment type="caution">
    <text evidence="1">The sequence shown here is derived from an EMBL/GenBank/DDBJ whole genome shotgun (WGS) entry which is preliminary data.</text>
</comment>
<reference evidence="1 2" key="1">
    <citation type="journal article" date="2011" name="Biochem. Biophys. Res. Commun.">
        <title>Increased number of Arginine-based salt bridges contributes to the thermotolerance of thermotolerant acetic acid bacteria, Acetobacter tropicalis SKU1100.</title>
        <authorList>
            <person name="Matsutani M."/>
            <person name="Hirakawa H."/>
            <person name="Nishikura M."/>
            <person name="Soemphol W."/>
            <person name="Ali I.A.I."/>
            <person name="Yakushi T."/>
            <person name="Matsushita K."/>
        </authorList>
    </citation>
    <scope>NUCLEOTIDE SEQUENCE [LARGE SCALE GENOMIC DNA]</scope>
    <source>
        <strain evidence="1 2">NBRC 101654</strain>
    </source>
</reference>
<dbReference type="AlphaFoldDB" id="F7VCI6"/>
<proteinExistence type="predicted"/>
<accession>F7VCI6</accession>
<evidence type="ECO:0000313" key="1">
    <source>
        <dbReference type="EMBL" id="GAA08081.1"/>
    </source>
</evidence>
<name>F7VCI6_9PROT</name>
<gene>
    <name evidence="1" type="ORF">ATPR_1085</name>
</gene>
<dbReference type="Proteomes" id="UP000004319">
    <property type="component" value="Unassembled WGS sequence"/>
</dbReference>
<sequence length="42" mass="4977">MLLLFPERKKLFPVRIFSVSRRRDGSKRFLSPLYPIRDAGGR</sequence>
<organism evidence="1 2">
    <name type="scientific">Acetobacter tropicalis NBRC 101654</name>
    <dbReference type="NCBI Taxonomy" id="749388"/>
    <lineage>
        <taxon>Bacteria</taxon>
        <taxon>Pseudomonadati</taxon>
        <taxon>Pseudomonadota</taxon>
        <taxon>Alphaproteobacteria</taxon>
        <taxon>Acetobacterales</taxon>
        <taxon>Acetobacteraceae</taxon>
        <taxon>Acetobacter</taxon>
    </lineage>
</organism>
<dbReference type="EMBL" id="BABS01000022">
    <property type="protein sequence ID" value="GAA08081.1"/>
    <property type="molecule type" value="Genomic_DNA"/>
</dbReference>